<dbReference type="Pfam" id="PF00001">
    <property type="entry name" value="7tm_1"/>
    <property type="match status" value="1"/>
</dbReference>
<evidence type="ECO:0000313" key="16">
    <source>
        <dbReference type="RefSeq" id="XP_023556384.1"/>
    </source>
</evidence>
<dbReference type="RefSeq" id="XP_023556383.1">
    <property type="nucleotide sequence ID" value="XM_023700615.1"/>
</dbReference>
<dbReference type="GO" id="GO:0005737">
    <property type="term" value="C:cytoplasm"/>
    <property type="evidence" value="ECO:0007669"/>
    <property type="project" value="TreeGrafter"/>
</dbReference>
<name>A0A6P6D9Q8_OCTDE</name>
<dbReference type="Gene3D" id="1.20.1070.10">
    <property type="entry name" value="Rhodopsin 7-helix transmembrane proteins"/>
    <property type="match status" value="1"/>
</dbReference>
<feature type="transmembrane region" description="Helical" evidence="12">
    <location>
        <begin position="346"/>
        <end position="366"/>
    </location>
</feature>
<evidence type="ECO:0000256" key="6">
    <source>
        <dbReference type="ARBA" id="ARBA00023136"/>
    </source>
</evidence>
<dbReference type="Proteomes" id="UP000515203">
    <property type="component" value="Unplaced"/>
</dbReference>
<evidence type="ECO:0000256" key="4">
    <source>
        <dbReference type="ARBA" id="ARBA00022989"/>
    </source>
</evidence>
<dbReference type="GO" id="GO:0009897">
    <property type="term" value="C:external side of plasma membrane"/>
    <property type="evidence" value="ECO:0007669"/>
    <property type="project" value="TreeGrafter"/>
</dbReference>
<organism evidence="14 15">
    <name type="scientific">Octodon degus</name>
    <name type="common">Degu</name>
    <name type="synonym">Sciurus degus</name>
    <dbReference type="NCBI Taxonomy" id="10160"/>
    <lineage>
        <taxon>Eukaryota</taxon>
        <taxon>Metazoa</taxon>
        <taxon>Chordata</taxon>
        <taxon>Craniata</taxon>
        <taxon>Vertebrata</taxon>
        <taxon>Euteleostomi</taxon>
        <taxon>Mammalia</taxon>
        <taxon>Eutheria</taxon>
        <taxon>Euarchontoglires</taxon>
        <taxon>Glires</taxon>
        <taxon>Rodentia</taxon>
        <taxon>Hystricomorpha</taxon>
        <taxon>Octodontidae</taxon>
        <taxon>Octodon</taxon>
    </lineage>
</organism>
<dbReference type="GO" id="GO:0006954">
    <property type="term" value="P:inflammatory response"/>
    <property type="evidence" value="ECO:0007669"/>
    <property type="project" value="TreeGrafter"/>
</dbReference>
<proteinExistence type="predicted"/>
<dbReference type="AlphaFoldDB" id="A0A6P6D9Q8"/>
<keyword evidence="8" id="KW-0675">Receptor</keyword>
<keyword evidence="14" id="KW-1185">Reference proteome</keyword>
<evidence type="ECO:0000256" key="9">
    <source>
        <dbReference type="ARBA" id="ARBA00023180"/>
    </source>
</evidence>
<dbReference type="PROSITE" id="PS50262">
    <property type="entry name" value="G_PROTEIN_RECEP_F1_2"/>
    <property type="match status" value="1"/>
</dbReference>
<sequence>MDDREAAPSPLPGTPASGESSVCPQRCPSLCPAWFHFCKHLLVLGEETISACQPRDAFSRVSRQMANYTAVPEDEYDVLIDGDLSGEEVDTCDQAASAVLSARQVGQVCAGLFTAGLLANSLLLFILIKYKGLKHVENIFFLGVAFSNLCFLLPLPFWAPAGVHRGGLGGPECRVLATLHSFGLHGEALFNMLLTAHASQIRRLASAFRTVTNGVIAALLTCLVAFLVTLPEFVFYKPPPEDQNSRCSFSSPHFLPAEETFWKRIVTLKMNIVVLVCPLFCLLCGCLLQTRSGQEQPERFRLVCGVVAVFLLMWAPYNVALFLSAFKECFSLHGCESRSKLDVSVQVTKIIATSHCWVNLLLFVWLDRAFRRHLCDLFSWCGQSQPQPTVREPTQDTVTASQDRSTQL</sequence>
<evidence type="ECO:0000256" key="8">
    <source>
        <dbReference type="ARBA" id="ARBA00023170"/>
    </source>
</evidence>
<keyword evidence="3 12" id="KW-0812">Transmembrane</keyword>
<keyword evidence="9" id="KW-0325">Glycoprotein</keyword>
<evidence type="ECO:0000256" key="5">
    <source>
        <dbReference type="ARBA" id="ARBA00023040"/>
    </source>
</evidence>
<feature type="transmembrane region" description="Helical" evidence="12">
    <location>
        <begin position="210"/>
        <end position="230"/>
    </location>
</feature>
<evidence type="ECO:0000256" key="7">
    <source>
        <dbReference type="ARBA" id="ARBA00023157"/>
    </source>
</evidence>
<evidence type="ECO:0000313" key="14">
    <source>
        <dbReference type="Proteomes" id="UP000515203"/>
    </source>
</evidence>
<dbReference type="RefSeq" id="XP_023556384.1">
    <property type="nucleotide sequence ID" value="XM_023700616.1"/>
</dbReference>
<evidence type="ECO:0000256" key="1">
    <source>
        <dbReference type="ARBA" id="ARBA00004651"/>
    </source>
</evidence>
<keyword evidence="10" id="KW-0807">Transducer</keyword>
<feature type="transmembrane region" description="Helical" evidence="12">
    <location>
        <begin position="139"/>
        <end position="159"/>
    </location>
</feature>
<dbReference type="InterPro" id="IPR000276">
    <property type="entry name" value="GPCR_Rhodpsn"/>
</dbReference>
<dbReference type="OrthoDB" id="9802979at2759"/>
<evidence type="ECO:0000256" key="10">
    <source>
        <dbReference type="ARBA" id="ARBA00023224"/>
    </source>
</evidence>
<keyword evidence="5" id="KW-0297">G-protein coupled receptor</keyword>
<feature type="transmembrane region" description="Helical" evidence="12">
    <location>
        <begin position="179"/>
        <end position="198"/>
    </location>
</feature>
<dbReference type="PRINTS" id="PR00657">
    <property type="entry name" value="CCCHEMOKINER"/>
</dbReference>
<dbReference type="SUPFAM" id="SSF81321">
    <property type="entry name" value="Family A G protein-coupled receptor-like"/>
    <property type="match status" value="1"/>
</dbReference>
<dbReference type="PANTHER" id="PTHR10489">
    <property type="entry name" value="CELL ADHESION MOLECULE"/>
    <property type="match status" value="1"/>
</dbReference>
<evidence type="ECO:0000256" key="11">
    <source>
        <dbReference type="SAM" id="MobiDB-lite"/>
    </source>
</evidence>
<feature type="transmembrane region" description="Helical" evidence="12">
    <location>
        <begin position="300"/>
        <end position="326"/>
    </location>
</feature>
<dbReference type="PRINTS" id="PR00237">
    <property type="entry name" value="GPCRRHODOPSN"/>
</dbReference>
<dbReference type="GO" id="GO:0019722">
    <property type="term" value="P:calcium-mediated signaling"/>
    <property type="evidence" value="ECO:0007669"/>
    <property type="project" value="TreeGrafter"/>
</dbReference>
<dbReference type="CTD" id="9034"/>
<dbReference type="GO" id="GO:0007204">
    <property type="term" value="P:positive regulation of cytosolic calcium ion concentration"/>
    <property type="evidence" value="ECO:0007669"/>
    <property type="project" value="TreeGrafter"/>
</dbReference>
<evidence type="ECO:0000313" key="15">
    <source>
        <dbReference type="RefSeq" id="XP_023556383.1"/>
    </source>
</evidence>
<keyword evidence="6 12" id="KW-0472">Membrane</keyword>
<dbReference type="InterPro" id="IPR000355">
    <property type="entry name" value="Chemokine_rcpt"/>
</dbReference>
<feature type="compositionally biased region" description="Polar residues" evidence="11">
    <location>
        <begin position="395"/>
        <end position="408"/>
    </location>
</feature>
<feature type="domain" description="G-protein coupled receptors family 1 profile" evidence="13">
    <location>
        <begin position="119"/>
        <end position="363"/>
    </location>
</feature>
<dbReference type="PANTHER" id="PTHR10489:SF655">
    <property type="entry name" value="C-C CHEMOKINE RECEPTOR-LIKE 2"/>
    <property type="match status" value="1"/>
</dbReference>
<dbReference type="GO" id="GO:0006955">
    <property type="term" value="P:immune response"/>
    <property type="evidence" value="ECO:0007669"/>
    <property type="project" value="TreeGrafter"/>
</dbReference>
<comment type="subcellular location">
    <subcellularLocation>
        <location evidence="1">Cell membrane</location>
        <topology evidence="1">Multi-pass membrane protein</topology>
    </subcellularLocation>
</comment>
<evidence type="ECO:0000256" key="3">
    <source>
        <dbReference type="ARBA" id="ARBA00022692"/>
    </source>
</evidence>
<dbReference type="GeneID" id="101576551"/>
<feature type="region of interest" description="Disordered" evidence="11">
    <location>
        <begin position="384"/>
        <end position="408"/>
    </location>
</feature>
<dbReference type="GO" id="GO:0016493">
    <property type="term" value="F:C-C chemokine receptor activity"/>
    <property type="evidence" value="ECO:0007669"/>
    <property type="project" value="TreeGrafter"/>
</dbReference>
<feature type="region of interest" description="Disordered" evidence="11">
    <location>
        <begin position="1"/>
        <end position="22"/>
    </location>
</feature>
<keyword evidence="7" id="KW-1015">Disulfide bond</keyword>
<dbReference type="GO" id="GO:0019957">
    <property type="term" value="F:C-C chemokine binding"/>
    <property type="evidence" value="ECO:0007669"/>
    <property type="project" value="TreeGrafter"/>
</dbReference>
<protein>
    <submittedName>
        <fullName evidence="15 16">C-C chemokine receptor-like 2 isoform X1</fullName>
    </submittedName>
</protein>
<feature type="transmembrane region" description="Helical" evidence="12">
    <location>
        <begin position="105"/>
        <end position="127"/>
    </location>
</feature>
<dbReference type="InterPro" id="IPR017452">
    <property type="entry name" value="GPCR_Rhodpsn_7TM"/>
</dbReference>
<feature type="transmembrane region" description="Helical" evidence="12">
    <location>
        <begin position="270"/>
        <end position="288"/>
    </location>
</feature>
<evidence type="ECO:0000256" key="12">
    <source>
        <dbReference type="SAM" id="Phobius"/>
    </source>
</evidence>
<evidence type="ECO:0000259" key="13">
    <source>
        <dbReference type="PROSITE" id="PS50262"/>
    </source>
</evidence>
<dbReference type="GO" id="GO:0060326">
    <property type="term" value="P:cell chemotaxis"/>
    <property type="evidence" value="ECO:0007669"/>
    <property type="project" value="TreeGrafter"/>
</dbReference>
<keyword evidence="4 12" id="KW-1133">Transmembrane helix</keyword>
<gene>
    <name evidence="15 16" type="primary">Ccrl2</name>
</gene>
<accession>A0A6P6D9Q8</accession>
<reference evidence="15 16" key="1">
    <citation type="submission" date="2025-04" db="UniProtKB">
        <authorList>
            <consortium name="RefSeq"/>
        </authorList>
    </citation>
    <scope>IDENTIFICATION</scope>
</reference>
<evidence type="ECO:0000256" key="2">
    <source>
        <dbReference type="ARBA" id="ARBA00022475"/>
    </source>
</evidence>
<dbReference type="InterPro" id="IPR050119">
    <property type="entry name" value="CCR1-9-like"/>
</dbReference>
<keyword evidence="2" id="KW-1003">Cell membrane</keyword>